<evidence type="ECO:0000313" key="2">
    <source>
        <dbReference type="EMBL" id="PSC71237.1"/>
    </source>
</evidence>
<dbReference type="Proteomes" id="UP000239649">
    <property type="component" value="Unassembled WGS sequence"/>
</dbReference>
<dbReference type="STRING" id="554055.A0A2P6VAW2"/>
<dbReference type="AlphaFoldDB" id="A0A2P6VAW2"/>
<dbReference type="OrthoDB" id="508969at2759"/>
<keyword evidence="3" id="KW-1185">Reference proteome</keyword>
<organism evidence="2 3">
    <name type="scientific">Micractinium conductrix</name>
    <dbReference type="NCBI Taxonomy" id="554055"/>
    <lineage>
        <taxon>Eukaryota</taxon>
        <taxon>Viridiplantae</taxon>
        <taxon>Chlorophyta</taxon>
        <taxon>core chlorophytes</taxon>
        <taxon>Trebouxiophyceae</taxon>
        <taxon>Chlorellales</taxon>
        <taxon>Chlorellaceae</taxon>
        <taxon>Chlorella clade</taxon>
        <taxon>Micractinium</taxon>
    </lineage>
</organism>
<dbReference type="Gene3D" id="3.20.20.220">
    <property type="match status" value="1"/>
</dbReference>
<evidence type="ECO:0000256" key="1">
    <source>
        <dbReference type="ARBA" id="ARBA00023002"/>
    </source>
</evidence>
<sequence length="380" mass="40721">MQHVLEAMPRLALYSSGRAGGPAARSLHQAAPRRRLASSAAAAAAAGGGSGVPAPGEAAKRVESLFAMHPTLTLERAVGDKHGIDQNLWDSCHFRAEIYPDLPLATTWRDLLRRTVQTAGRDSEAGWVGPAAQACPAERWTVRTVAAQLRSRDQLRAMMLSAAGVDASGDPKPGGSSADALLFVSGSHPARHLPGATKWLQSSFDLLLLASAMREEGYLPPSLSLWAVENPMLSPVSRLDKKIENGAEVIITQPPLLWNRTALWFEQADKQRLSQNVKVVLGLPIVPSVGNLEFWLRLCGVRNTAEADALLRGFPQASSGEGSKQYHAAAVRRWNADLIRKSLELPGVAGLHVMPLTKSARQMTAEFLAEGTLPSALGPI</sequence>
<protein>
    <submittedName>
        <fullName evidence="2">5,10-methylenetetrahydrofolate reductase</fullName>
    </submittedName>
</protein>
<dbReference type="SUPFAM" id="SSF51730">
    <property type="entry name" value="FAD-linked oxidoreductase"/>
    <property type="match status" value="1"/>
</dbReference>
<keyword evidence="1" id="KW-0560">Oxidoreductase</keyword>
<proteinExistence type="predicted"/>
<dbReference type="GO" id="GO:0016491">
    <property type="term" value="F:oxidoreductase activity"/>
    <property type="evidence" value="ECO:0007669"/>
    <property type="project" value="UniProtKB-KW"/>
</dbReference>
<name>A0A2P6VAW2_9CHLO</name>
<accession>A0A2P6VAW2</accession>
<dbReference type="EMBL" id="LHPF02000015">
    <property type="protein sequence ID" value="PSC71237.1"/>
    <property type="molecule type" value="Genomic_DNA"/>
</dbReference>
<comment type="caution">
    <text evidence="2">The sequence shown here is derived from an EMBL/GenBank/DDBJ whole genome shotgun (WGS) entry which is preliminary data.</text>
</comment>
<dbReference type="InterPro" id="IPR029041">
    <property type="entry name" value="FAD-linked_oxidoreductase-like"/>
</dbReference>
<reference evidence="2 3" key="1">
    <citation type="journal article" date="2018" name="Plant J.">
        <title>Genome sequences of Chlorella sorokiniana UTEX 1602 and Micractinium conductrix SAG 241.80: implications to maltose excretion by a green alga.</title>
        <authorList>
            <person name="Arriola M.B."/>
            <person name="Velmurugan N."/>
            <person name="Zhang Y."/>
            <person name="Plunkett M.H."/>
            <person name="Hondzo H."/>
            <person name="Barney B.M."/>
        </authorList>
    </citation>
    <scope>NUCLEOTIDE SEQUENCE [LARGE SCALE GENOMIC DNA]</scope>
    <source>
        <strain evidence="2 3">SAG 241.80</strain>
    </source>
</reference>
<gene>
    <name evidence="2" type="ORF">C2E20_5250</name>
</gene>
<evidence type="ECO:0000313" key="3">
    <source>
        <dbReference type="Proteomes" id="UP000239649"/>
    </source>
</evidence>